<protein>
    <submittedName>
        <fullName evidence="4">Transporter substrate-binding domain-containing protein</fullName>
    </submittedName>
</protein>
<name>A0ABT7STB3_9ALTE</name>
<dbReference type="EMBL" id="JAUCBP010000002">
    <property type="protein sequence ID" value="MDM7859438.1"/>
    <property type="molecule type" value="Genomic_DNA"/>
</dbReference>
<dbReference type="Pfam" id="PF00497">
    <property type="entry name" value="SBP_bac_3"/>
    <property type="match status" value="1"/>
</dbReference>
<feature type="domain" description="Solute-binding protein family 3/N-terminal" evidence="3">
    <location>
        <begin position="25"/>
        <end position="251"/>
    </location>
</feature>
<keyword evidence="2" id="KW-0732">Signal</keyword>
<proteinExistence type="inferred from homology"/>
<dbReference type="SMART" id="SM00062">
    <property type="entry name" value="PBPb"/>
    <property type="match status" value="1"/>
</dbReference>
<reference evidence="4 5" key="1">
    <citation type="submission" date="2023-06" db="EMBL/GenBank/DDBJ databases">
        <title>Alteromonas sp. ASW11-36 isolated from intertidal sand.</title>
        <authorList>
            <person name="Li Y."/>
        </authorList>
    </citation>
    <scope>NUCLEOTIDE SEQUENCE [LARGE SCALE GENOMIC DNA]</scope>
    <source>
        <strain evidence="4 5">ASW11-36</strain>
    </source>
</reference>
<comment type="similarity">
    <text evidence="1">Belongs to the bacterial solute-binding protein 3 family.</text>
</comment>
<evidence type="ECO:0000256" key="1">
    <source>
        <dbReference type="ARBA" id="ARBA00010333"/>
    </source>
</evidence>
<comment type="caution">
    <text evidence="4">The sequence shown here is derived from an EMBL/GenBank/DDBJ whole genome shotgun (WGS) entry which is preliminary data.</text>
</comment>
<evidence type="ECO:0000256" key="2">
    <source>
        <dbReference type="ARBA" id="ARBA00022729"/>
    </source>
</evidence>
<dbReference type="PANTHER" id="PTHR35936:SF6">
    <property type="entry name" value="AMINO ACID ABC TRANSPORTER SUBSTRATE-BINDING PAAT FAMILY PROTEIN"/>
    <property type="match status" value="1"/>
</dbReference>
<dbReference type="PANTHER" id="PTHR35936">
    <property type="entry name" value="MEMBRANE-BOUND LYTIC MUREIN TRANSGLYCOSYLASE F"/>
    <property type="match status" value="1"/>
</dbReference>
<evidence type="ECO:0000259" key="3">
    <source>
        <dbReference type="SMART" id="SM00062"/>
    </source>
</evidence>
<dbReference type="RefSeq" id="WP_289363455.1">
    <property type="nucleotide sequence ID" value="NZ_JAUCBP010000002.1"/>
</dbReference>
<evidence type="ECO:0000313" key="4">
    <source>
        <dbReference type="EMBL" id="MDM7859438.1"/>
    </source>
</evidence>
<sequence>MDKLFLLILIIIVALPSFADEQCRSITISAHPNYPPFHWREGDSLAGASIDISKGIFRRLGLNVYVKYVGNWQEVLNSAKRNDIDFIPALKNNSERQQYLHFTQESFAANPVAFYVRAAELLDVDQMDDLAGKLGSINAGDSHTEAIDAFLLSQPQVQAIEGLAKNFRMLLERETDYFVTGYLVGNEYIEASSIEHEIRPAIVIQGPEVHNAFTHEYAKTCPNVVTEFEQRLASEKQLGMIASAIKYYGLQWTQLASH</sequence>
<dbReference type="Gene3D" id="3.40.190.10">
    <property type="entry name" value="Periplasmic binding protein-like II"/>
    <property type="match status" value="2"/>
</dbReference>
<keyword evidence="5" id="KW-1185">Reference proteome</keyword>
<organism evidence="4 5">
    <name type="scientific">Alteromonas arenosi</name>
    <dbReference type="NCBI Taxonomy" id="3055817"/>
    <lineage>
        <taxon>Bacteria</taxon>
        <taxon>Pseudomonadati</taxon>
        <taxon>Pseudomonadota</taxon>
        <taxon>Gammaproteobacteria</taxon>
        <taxon>Alteromonadales</taxon>
        <taxon>Alteromonadaceae</taxon>
        <taxon>Alteromonas/Salinimonas group</taxon>
        <taxon>Alteromonas</taxon>
    </lineage>
</organism>
<dbReference type="Proteomes" id="UP001234343">
    <property type="component" value="Unassembled WGS sequence"/>
</dbReference>
<gene>
    <name evidence="4" type="ORF">QTP81_02320</name>
</gene>
<evidence type="ECO:0000313" key="5">
    <source>
        <dbReference type="Proteomes" id="UP001234343"/>
    </source>
</evidence>
<accession>A0ABT7STB3</accession>
<dbReference type="SUPFAM" id="SSF53850">
    <property type="entry name" value="Periplasmic binding protein-like II"/>
    <property type="match status" value="1"/>
</dbReference>
<dbReference type="InterPro" id="IPR001638">
    <property type="entry name" value="Solute-binding_3/MltF_N"/>
</dbReference>